<gene>
    <name evidence="1" type="ORF">UFOVP631_4</name>
</gene>
<proteinExistence type="predicted"/>
<evidence type="ECO:0000313" key="1">
    <source>
        <dbReference type="EMBL" id="CAB4154183.1"/>
    </source>
</evidence>
<name>A0A6J5N5S6_9CAUD</name>
<protein>
    <submittedName>
        <fullName evidence="1">Uncharacterized protein</fullName>
    </submittedName>
</protein>
<accession>A0A6J5N5S6</accession>
<organism evidence="1">
    <name type="scientific">uncultured Caudovirales phage</name>
    <dbReference type="NCBI Taxonomy" id="2100421"/>
    <lineage>
        <taxon>Viruses</taxon>
        <taxon>Duplodnaviria</taxon>
        <taxon>Heunggongvirae</taxon>
        <taxon>Uroviricota</taxon>
        <taxon>Caudoviricetes</taxon>
        <taxon>Peduoviridae</taxon>
        <taxon>Maltschvirus</taxon>
        <taxon>Maltschvirus maltsch</taxon>
    </lineage>
</organism>
<dbReference type="SUPFAM" id="SSF53756">
    <property type="entry name" value="UDP-Glycosyltransferase/glycogen phosphorylase"/>
    <property type="match status" value="1"/>
</dbReference>
<sequence length="245" mass="27387">MIAWVSHHLPIDGKLIGGAEMSDDTLLKDSPVKLDIITPDRWKEAMAYDQVIITGTDLLSPYAMNQLARKKPVVAVRHLQTQTPERALLINSAKVLIAQTPKHLELELSWTKPKRSTWILSSLDPSEISVKPKENFALWAARMHPQKGPNEAQAWADEQGIPLIMMTDKPRAEVLETMSRAKHFVLLPNAFDGEPRVIIEAVLSGCEVHTNDHAGITSVPNWRDPAILTDLITKSKELFWETALG</sequence>
<dbReference type="EMBL" id="LR796611">
    <property type="protein sequence ID" value="CAB4154183.1"/>
    <property type="molecule type" value="Genomic_DNA"/>
</dbReference>
<reference evidence="1" key="1">
    <citation type="submission" date="2020-04" db="EMBL/GenBank/DDBJ databases">
        <authorList>
            <person name="Chiriac C."/>
            <person name="Salcher M."/>
            <person name="Ghai R."/>
            <person name="Kavagutti S V."/>
        </authorList>
    </citation>
    <scope>NUCLEOTIDE SEQUENCE</scope>
</reference>